<dbReference type="InterPro" id="IPR000504">
    <property type="entry name" value="RRM_dom"/>
</dbReference>
<dbReference type="GO" id="GO:0000900">
    <property type="term" value="F:mRNA regulatory element binding translation repressor activity"/>
    <property type="evidence" value="ECO:0007669"/>
    <property type="project" value="TreeGrafter"/>
</dbReference>
<dbReference type="GO" id="GO:0005737">
    <property type="term" value="C:cytoplasm"/>
    <property type="evidence" value="ECO:0007669"/>
    <property type="project" value="TreeGrafter"/>
</dbReference>
<dbReference type="InterPro" id="IPR012677">
    <property type="entry name" value="Nucleotide-bd_a/b_plait_sf"/>
</dbReference>
<sequence>MGQPIALDACKHGFKQSKLDCIPIYVFLFKSSQIGLQGQNSKTVSAQTNSDYHSEEIFSRRVFIGSVPSDVAQGSFFACSRFLGGLKKICSVHLSGGDCEYVFQVRTSVCPLAGYFDRGRDFQGSTRAGKYQTGYLFVVYEDELSVQMVMRSCYEHEGNTHLLISSPTSKHKSVPSRALGYPKYPGFARFRCIGYWQLPNLQLLPDLPNLDSAVPASFFIGLDFLHRFRTFG</sequence>
<dbReference type="GO" id="GO:0043022">
    <property type="term" value="F:ribosome binding"/>
    <property type="evidence" value="ECO:0007669"/>
    <property type="project" value="TreeGrafter"/>
</dbReference>
<dbReference type="GO" id="GO:0045202">
    <property type="term" value="C:synapse"/>
    <property type="evidence" value="ECO:0007669"/>
    <property type="project" value="TreeGrafter"/>
</dbReference>
<reference evidence="4" key="1">
    <citation type="submission" date="2016-06" db="UniProtKB">
        <authorList>
            <consortium name="WormBaseParasite"/>
        </authorList>
    </citation>
    <scope>IDENTIFICATION</scope>
</reference>
<dbReference type="Gene3D" id="3.30.70.330">
    <property type="match status" value="1"/>
</dbReference>
<dbReference type="Pfam" id="PF16367">
    <property type="entry name" value="RRM_7"/>
    <property type="match status" value="1"/>
</dbReference>
<dbReference type="GO" id="GO:0005634">
    <property type="term" value="C:nucleus"/>
    <property type="evidence" value="ECO:0007669"/>
    <property type="project" value="TreeGrafter"/>
</dbReference>
<evidence type="ECO:0000313" key="3">
    <source>
        <dbReference type="Proteomes" id="UP000050794"/>
    </source>
</evidence>
<evidence type="ECO:0000259" key="1">
    <source>
        <dbReference type="Pfam" id="PF16367"/>
    </source>
</evidence>
<dbReference type="AlphaFoldDB" id="A0A183TXR8"/>
<feature type="domain" description="RRM" evidence="1">
    <location>
        <begin position="127"/>
        <end position="174"/>
    </location>
</feature>
<proteinExistence type="predicted"/>
<dbReference type="GO" id="GO:2000766">
    <property type="term" value="P:negative regulation of cytoplasmic translation"/>
    <property type="evidence" value="ECO:0007669"/>
    <property type="project" value="TreeGrafter"/>
</dbReference>
<accession>A0A183TXR8</accession>
<dbReference type="WBParaSite" id="TCNE_0000103701-mRNA-1">
    <property type="protein sequence ID" value="TCNE_0000103701-mRNA-1"/>
    <property type="gene ID" value="TCNE_0000103701"/>
</dbReference>
<dbReference type="PANTHER" id="PTHR12566">
    <property type="entry name" value="CYTOPLASMIC POLYADENYLATION ELEMENT BINDING PROTEIN CPEB"/>
    <property type="match status" value="1"/>
</dbReference>
<evidence type="ECO:0000313" key="4">
    <source>
        <dbReference type="WBParaSite" id="TCNE_0000103701-mRNA-1"/>
    </source>
</evidence>
<dbReference type="InterPro" id="IPR034819">
    <property type="entry name" value="CPEB"/>
</dbReference>
<name>A0A183TXR8_TOXCA</name>
<dbReference type="Proteomes" id="UP000050794">
    <property type="component" value="Unassembled WGS sequence"/>
</dbReference>
<keyword evidence="3" id="KW-1185">Reference proteome</keyword>
<evidence type="ECO:0000313" key="2">
    <source>
        <dbReference type="EMBL" id="VDM25356.1"/>
    </source>
</evidence>
<dbReference type="GO" id="GO:0043005">
    <property type="term" value="C:neuron projection"/>
    <property type="evidence" value="ECO:0007669"/>
    <property type="project" value="TreeGrafter"/>
</dbReference>
<dbReference type="EMBL" id="UYWY01000649">
    <property type="protein sequence ID" value="VDM25356.1"/>
    <property type="molecule type" value="Genomic_DNA"/>
</dbReference>
<dbReference type="PANTHER" id="PTHR12566:SF12">
    <property type="entry name" value="TRANSLATIONAL REGULATOR ORB2"/>
    <property type="match status" value="1"/>
</dbReference>
<gene>
    <name evidence="2" type="ORF">TCNE_LOCUS1038</name>
</gene>
<dbReference type="GO" id="GO:0008135">
    <property type="term" value="F:translation factor activity, RNA binding"/>
    <property type="evidence" value="ECO:0007669"/>
    <property type="project" value="TreeGrafter"/>
</dbReference>
<protein>
    <submittedName>
        <fullName evidence="4">RRM domain-containing protein</fullName>
    </submittedName>
</protein>
<reference evidence="2 3" key="2">
    <citation type="submission" date="2018-11" db="EMBL/GenBank/DDBJ databases">
        <authorList>
            <consortium name="Pathogen Informatics"/>
        </authorList>
    </citation>
    <scope>NUCLEOTIDE SEQUENCE [LARGE SCALE GENOMIC DNA]</scope>
</reference>
<organism evidence="3 4">
    <name type="scientific">Toxocara canis</name>
    <name type="common">Canine roundworm</name>
    <dbReference type="NCBI Taxonomy" id="6265"/>
    <lineage>
        <taxon>Eukaryota</taxon>
        <taxon>Metazoa</taxon>
        <taxon>Ecdysozoa</taxon>
        <taxon>Nematoda</taxon>
        <taxon>Chromadorea</taxon>
        <taxon>Rhabditida</taxon>
        <taxon>Spirurina</taxon>
        <taxon>Ascaridomorpha</taxon>
        <taxon>Ascaridoidea</taxon>
        <taxon>Toxocaridae</taxon>
        <taxon>Toxocara</taxon>
    </lineage>
</organism>
<dbReference type="GO" id="GO:0003730">
    <property type="term" value="F:mRNA 3'-UTR binding"/>
    <property type="evidence" value="ECO:0007669"/>
    <property type="project" value="InterPro"/>
</dbReference>